<dbReference type="PANTHER" id="PTHR24058">
    <property type="entry name" value="DUAL SPECIFICITY PROTEIN KINASE"/>
    <property type="match status" value="1"/>
</dbReference>
<keyword evidence="10" id="KW-1185">Reference proteome</keyword>
<dbReference type="GO" id="GO:0005737">
    <property type="term" value="C:cytoplasm"/>
    <property type="evidence" value="ECO:0007669"/>
    <property type="project" value="TreeGrafter"/>
</dbReference>
<dbReference type="SUPFAM" id="SSF56112">
    <property type="entry name" value="Protein kinase-like (PK-like)"/>
    <property type="match status" value="1"/>
</dbReference>
<feature type="domain" description="Protein kinase" evidence="8">
    <location>
        <begin position="127"/>
        <end position="438"/>
    </location>
</feature>
<sequence length="442" mass="51743">MKLYRYWQQFKRGSHRILVRIGILKPRSRLSSDEDPPNESDKEYIIRLRNLIDEPEPKNPGWEFPKSALHFKKELTPYEQNEIQDYELVYTAGSRNSKFGTCHSLQQFTTNEGRYRVRKNDHIDYRYVVEKKIGEGSYAEVFKCIDTRNEKCVAVKIMKRPISNLYKEAATLLRIHKHGKGEESHAVELLDYEHFRKHLFIVMNLYDTDFTHYLAMKPRQETIHYIMQLRSVLHGLEFLRRHDIVHGDLKPSNILLNLNDKFNMKLADFGLSATSNQPVGTNVFQTVNFRAPEVFLELQVTCAIDMWSFGAIVARVVNGNHFLNEYTAAKQFALLLDYFGMPPKEMMAKIRHPNKFFTYGGHPQYCTAIQDENGEVTYETHPHDTAAIGRQPPGERSRLGEFFQGKENARILEFLNKCFTWKWENRIHPAFALMHPLFYAGD</sequence>
<proteinExistence type="inferred from homology"/>
<dbReference type="PROSITE" id="PS50011">
    <property type="entry name" value="PROTEIN_KINASE_DOM"/>
    <property type="match status" value="1"/>
</dbReference>
<evidence type="ECO:0000313" key="9">
    <source>
        <dbReference type="EMBL" id="PIC18989.1"/>
    </source>
</evidence>
<reference evidence="10" key="1">
    <citation type="submission" date="2017-10" db="EMBL/GenBank/DDBJ databases">
        <title>Rapid genome shrinkage in a self-fertile nematode reveals novel sperm competition proteins.</title>
        <authorList>
            <person name="Yin D."/>
            <person name="Schwarz E.M."/>
            <person name="Thomas C.G."/>
            <person name="Felde R.L."/>
            <person name="Korf I.F."/>
            <person name="Cutter A.D."/>
            <person name="Schartner C.M."/>
            <person name="Ralston E.J."/>
            <person name="Meyer B.J."/>
            <person name="Haag E.S."/>
        </authorList>
    </citation>
    <scope>NUCLEOTIDE SEQUENCE [LARGE SCALE GENOMIC DNA]</scope>
    <source>
        <strain evidence="10">JU1422</strain>
    </source>
</reference>
<dbReference type="InterPro" id="IPR050494">
    <property type="entry name" value="Ser_Thr_dual-spec_kinase"/>
</dbReference>
<name>A0A2G5SVP7_9PELO</name>
<gene>
    <name evidence="9" type="primary">Cni-C36B7.1</name>
    <name evidence="9" type="synonym">Cnig_chr_X.g24688</name>
    <name evidence="9" type="ORF">B9Z55_024688</name>
</gene>
<dbReference type="GO" id="GO:0005856">
    <property type="term" value="C:cytoskeleton"/>
    <property type="evidence" value="ECO:0007669"/>
    <property type="project" value="TreeGrafter"/>
</dbReference>
<keyword evidence="1 7" id="KW-0723">Serine/threonine-protein kinase</keyword>
<dbReference type="GO" id="GO:0005524">
    <property type="term" value="F:ATP binding"/>
    <property type="evidence" value="ECO:0007669"/>
    <property type="project" value="UniProtKB-UniRule"/>
</dbReference>
<dbReference type="AlphaFoldDB" id="A0A2G5SVP7"/>
<evidence type="ECO:0000256" key="6">
    <source>
        <dbReference type="PROSITE-ProRule" id="PRU10141"/>
    </source>
</evidence>
<keyword evidence="3 6" id="KW-0547">Nucleotide-binding</keyword>
<dbReference type="InterPro" id="IPR011009">
    <property type="entry name" value="Kinase-like_dom_sf"/>
</dbReference>
<evidence type="ECO:0000256" key="3">
    <source>
        <dbReference type="ARBA" id="ARBA00022741"/>
    </source>
</evidence>
<protein>
    <recommendedName>
        <fullName evidence="8">Protein kinase domain-containing protein</fullName>
    </recommendedName>
</protein>
<keyword evidence="4" id="KW-0418">Kinase</keyword>
<accession>A0A2G5SVP7</accession>
<dbReference type="GO" id="GO:0004674">
    <property type="term" value="F:protein serine/threonine kinase activity"/>
    <property type="evidence" value="ECO:0007669"/>
    <property type="project" value="UniProtKB-KW"/>
</dbReference>
<keyword evidence="5 6" id="KW-0067">ATP-binding</keyword>
<dbReference type="Pfam" id="PF00069">
    <property type="entry name" value="Pkinase"/>
    <property type="match status" value="1"/>
</dbReference>
<dbReference type="SMART" id="SM00220">
    <property type="entry name" value="S_TKc"/>
    <property type="match status" value="1"/>
</dbReference>
<dbReference type="InterPro" id="IPR017441">
    <property type="entry name" value="Protein_kinase_ATP_BS"/>
</dbReference>
<evidence type="ECO:0000313" key="10">
    <source>
        <dbReference type="Proteomes" id="UP000230233"/>
    </source>
</evidence>
<dbReference type="Gene3D" id="3.30.200.20">
    <property type="entry name" value="Phosphorylase Kinase, domain 1"/>
    <property type="match status" value="1"/>
</dbReference>
<evidence type="ECO:0000259" key="8">
    <source>
        <dbReference type="PROSITE" id="PS50011"/>
    </source>
</evidence>
<dbReference type="GO" id="GO:0005634">
    <property type="term" value="C:nucleus"/>
    <property type="evidence" value="ECO:0007669"/>
    <property type="project" value="TreeGrafter"/>
</dbReference>
<dbReference type="PROSITE" id="PS00108">
    <property type="entry name" value="PROTEIN_KINASE_ST"/>
    <property type="match status" value="1"/>
</dbReference>
<evidence type="ECO:0000256" key="2">
    <source>
        <dbReference type="ARBA" id="ARBA00022679"/>
    </source>
</evidence>
<dbReference type="OrthoDB" id="283111at2759"/>
<evidence type="ECO:0000256" key="5">
    <source>
        <dbReference type="ARBA" id="ARBA00022840"/>
    </source>
</evidence>
<dbReference type="InterPro" id="IPR000719">
    <property type="entry name" value="Prot_kinase_dom"/>
</dbReference>
<keyword evidence="2" id="KW-0808">Transferase</keyword>
<dbReference type="EMBL" id="PDUG01000006">
    <property type="protein sequence ID" value="PIC18989.1"/>
    <property type="molecule type" value="Genomic_DNA"/>
</dbReference>
<evidence type="ECO:0000256" key="4">
    <source>
        <dbReference type="ARBA" id="ARBA00022777"/>
    </source>
</evidence>
<dbReference type="Gene3D" id="1.10.510.10">
    <property type="entry name" value="Transferase(Phosphotransferase) domain 1"/>
    <property type="match status" value="1"/>
</dbReference>
<dbReference type="PANTHER" id="PTHR24058:SF112">
    <property type="entry name" value="DUAL SPECIFICITY TYROSINE-PHOSPHORYLATION-REGULATED KINASE 3 HOMOLOG-RELATED"/>
    <property type="match status" value="1"/>
</dbReference>
<dbReference type="InterPro" id="IPR008271">
    <property type="entry name" value="Ser/Thr_kinase_AS"/>
</dbReference>
<dbReference type="PROSITE" id="PS00107">
    <property type="entry name" value="PROTEIN_KINASE_ATP"/>
    <property type="match status" value="1"/>
</dbReference>
<dbReference type="STRING" id="1611254.A0A2G5SVP7"/>
<evidence type="ECO:0000256" key="7">
    <source>
        <dbReference type="RuleBase" id="RU000304"/>
    </source>
</evidence>
<comment type="similarity">
    <text evidence="7">Belongs to the protein kinase superfamily.</text>
</comment>
<dbReference type="Proteomes" id="UP000230233">
    <property type="component" value="Chromosome X"/>
</dbReference>
<feature type="binding site" evidence="6">
    <location>
        <position position="156"/>
    </location>
    <ligand>
        <name>ATP</name>
        <dbReference type="ChEBI" id="CHEBI:30616"/>
    </ligand>
</feature>
<organism evidence="9 10">
    <name type="scientific">Caenorhabditis nigoni</name>
    <dbReference type="NCBI Taxonomy" id="1611254"/>
    <lineage>
        <taxon>Eukaryota</taxon>
        <taxon>Metazoa</taxon>
        <taxon>Ecdysozoa</taxon>
        <taxon>Nematoda</taxon>
        <taxon>Chromadorea</taxon>
        <taxon>Rhabditida</taxon>
        <taxon>Rhabditina</taxon>
        <taxon>Rhabditomorpha</taxon>
        <taxon>Rhabditoidea</taxon>
        <taxon>Rhabditidae</taxon>
        <taxon>Peloderinae</taxon>
        <taxon>Caenorhabditis</taxon>
    </lineage>
</organism>
<evidence type="ECO:0000256" key="1">
    <source>
        <dbReference type="ARBA" id="ARBA00022527"/>
    </source>
</evidence>
<comment type="caution">
    <text evidence="9">The sequence shown here is derived from an EMBL/GenBank/DDBJ whole genome shotgun (WGS) entry which is preliminary data.</text>
</comment>